<dbReference type="Proteomes" id="UP000886523">
    <property type="component" value="Unassembled WGS sequence"/>
</dbReference>
<feature type="compositionally biased region" description="Basic residues" evidence="1">
    <location>
        <begin position="46"/>
        <end position="57"/>
    </location>
</feature>
<dbReference type="AlphaFoldDB" id="A0A9P6B7H6"/>
<feature type="region of interest" description="Disordered" evidence="1">
    <location>
        <begin position="277"/>
        <end position="304"/>
    </location>
</feature>
<proteinExistence type="predicted"/>
<dbReference type="EMBL" id="MU128923">
    <property type="protein sequence ID" value="KAF9518667.1"/>
    <property type="molecule type" value="Genomic_DNA"/>
</dbReference>
<evidence type="ECO:0000313" key="2">
    <source>
        <dbReference type="EMBL" id="KAF9518667.1"/>
    </source>
</evidence>
<feature type="compositionally biased region" description="Polar residues" evidence="1">
    <location>
        <begin position="106"/>
        <end position="120"/>
    </location>
</feature>
<feature type="region of interest" description="Disordered" evidence="1">
    <location>
        <begin position="1"/>
        <end position="134"/>
    </location>
</feature>
<comment type="caution">
    <text evidence="2">The sequence shown here is derived from an EMBL/GenBank/DDBJ whole genome shotgun (WGS) entry which is preliminary data.</text>
</comment>
<feature type="compositionally biased region" description="Basic and acidic residues" evidence="1">
    <location>
        <begin position="279"/>
        <end position="289"/>
    </location>
</feature>
<protein>
    <submittedName>
        <fullName evidence="2">Uncharacterized protein</fullName>
    </submittedName>
</protein>
<keyword evidence="3" id="KW-1185">Reference proteome</keyword>
<organism evidence="2 3">
    <name type="scientific">Hydnum rufescens UP504</name>
    <dbReference type="NCBI Taxonomy" id="1448309"/>
    <lineage>
        <taxon>Eukaryota</taxon>
        <taxon>Fungi</taxon>
        <taxon>Dikarya</taxon>
        <taxon>Basidiomycota</taxon>
        <taxon>Agaricomycotina</taxon>
        <taxon>Agaricomycetes</taxon>
        <taxon>Cantharellales</taxon>
        <taxon>Hydnaceae</taxon>
        <taxon>Hydnum</taxon>
    </lineage>
</organism>
<dbReference type="OrthoDB" id="552194at2759"/>
<name>A0A9P6B7H6_9AGAM</name>
<feature type="compositionally biased region" description="Polar residues" evidence="1">
    <location>
        <begin position="86"/>
        <end position="98"/>
    </location>
</feature>
<feature type="compositionally biased region" description="Acidic residues" evidence="1">
    <location>
        <begin position="1"/>
        <end position="10"/>
    </location>
</feature>
<reference evidence="2" key="1">
    <citation type="journal article" date="2020" name="Nat. Commun.">
        <title>Large-scale genome sequencing of mycorrhizal fungi provides insights into the early evolution of symbiotic traits.</title>
        <authorList>
            <person name="Miyauchi S."/>
            <person name="Kiss E."/>
            <person name="Kuo A."/>
            <person name="Drula E."/>
            <person name="Kohler A."/>
            <person name="Sanchez-Garcia M."/>
            <person name="Morin E."/>
            <person name="Andreopoulos B."/>
            <person name="Barry K.W."/>
            <person name="Bonito G."/>
            <person name="Buee M."/>
            <person name="Carver A."/>
            <person name="Chen C."/>
            <person name="Cichocki N."/>
            <person name="Clum A."/>
            <person name="Culley D."/>
            <person name="Crous P.W."/>
            <person name="Fauchery L."/>
            <person name="Girlanda M."/>
            <person name="Hayes R.D."/>
            <person name="Keri Z."/>
            <person name="LaButti K."/>
            <person name="Lipzen A."/>
            <person name="Lombard V."/>
            <person name="Magnuson J."/>
            <person name="Maillard F."/>
            <person name="Murat C."/>
            <person name="Nolan M."/>
            <person name="Ohm R.A."/>
            <person name="Pangilinan J."/>
            <person name="Pereira M.F."/>
            <person name="Perotto S."/>
            <person name="Peter M."/>
            <person name="Pfister S."/>
            <person name="Riley R."/>
            <person name="Sitrit Y."/>
            <person name="Stielow J.B."/>
            <person name="Szollosi G."/>
            <person name="Zifcakova L."/>
            <person name="Stursova M."/>
            <person name="Spatafora J.W."/>
            <person name="Tedersoo L."/>
            <person name="Vaario L.M."/>
            <person name="Yamada A."/>
            <person name="Yan M."/>
            <person name="Wang P."/>
            <person name="Xu J."/>
            <person name="Bruns T."/>
            <person name="Baldrian P."/>
            <person name="Vilgalys R."/>
            <person name="Dunand C."/>
            <person name="Henrissat B."/>
            <person name="Grigoriev I.V."/>
            <person name="Hibbett D."/>
            <person name="Nagy L.G."/>
            <person name="Martin F.M."/>
        </authorList>
    </citation>
    <scope>NUCLEOTIDE SEQUENCE</scope>
    <source>
        <strain evidence="2">UP504</strain>
    </source>
</reference>
<gene>
    <name evidence="2" type="ORF">BS47DRAFT_225433</name>
</gene>
<accession>A0A9P6B7H6</accession>
<evidence type="ECO:0000313" key="3">
    <source>
        <dbReference type="Proteomes" id="UP000886523"/>
    </source>
</evidence>
<evidence type="ECO:0000256" key="1">
    <source>
        <dbReference type="SAM" id="MobiDB-lite"/>
    </source>
</evidence>
<sequence length="367" mass="41298">MDAEASDEVIGDLQPLPIASQSQSGPLESASGYGTMEQSQYDSRTRPSRPKAGLKRKIMSDIDEDETMEADPSTSHTRASKRVAHNSVNVIESRSQSPPRDETPLPTASKTAPGATFTSKGKSRGGAAETGVDTAPQFLQALASMKKGKRKEDEFDREFNNLRITLPKSGPGADLEKEKDRKEEMQAFDALEKDMNLRGNFMVVIESDDILRKDGGRKESTPVVENGKPNFKKFKKSLVGQDPSLKYFSMKRWTMVKEMVIGPRNHHQTFPSKVTPFIQHKDPEAEGPARNRSKNHPLSPGEPCKSKIRIAMQMRCLLQSRYPQQRRVKRKPQRRCRRTMSRTILTWTFPTKKPRPAALNGRLLPRL</sequence>